<dbReference type="OrthoDB" id="124658at2759"/>
<feature type="region of interest" description="Disordered" evidence="1">
    <location>
        <begin position="1"/>
        <end position="122"/>
    </location>
</feature>
<keyword evidence="3" id="KW-1185">Reference proteome</keyword>
<feature type="compositionally biased region" description="Basic and acidic residues" evidence="1">
    <location>
        <begin position="48"/>
        <end position="58"/>
    </location>
</feature>
<sequence>MHPRKDDSSGNQAVLDHNGTRVPEQRLEKAIARSKRALRKIKMVGTRRRADNRQESRRRSATVPLRPVSDERQEKRKQDAEATLTALEDRRSGRNTKQQAKGSVRVSLVKHRAEQPSEGDMTDPVDCARYTIAGTDWMKRGDKISSVAPFQSVFNEVILVDACIVAGCTDEFLLGVDFMKSRGATMDFNSNEVAAVRLVGRSNLSARAVTPIEVSIAAKDGECGIFIPTRHTGAVTLAATVTTARNGKAWVPAVNPNSRVAKLPNKKELGTWVPVDQDMTVVEMQNELEPTRLQVWLDEMGDSETPLENEDEVHIETKKPKARELILRLLRVYRQLTGSKSDCPPWTFTIISILERQLRSCLNDVDKRRLKTR</sequence>
<feature type="compositionally biased region" description="Basic residues" evidence="1">
    <location>
        <begin position="32"/>
        <end position="47"/>
    </location>
</feature>
<accession>A0A225UZK6</accession>
<protein>
    <submittedName>
        <fullName evidence="2">Uncharacterized protein</fullName>
    </submittedName>
</protein>
<proteinExistence type="predicted"/>
<feature type="compositionally biased region" description="Basic and acidic residues" evidence="1">
    <location>
        <begin position="68"/>
        <end position="80"/>
    </location>
</feature>
<organism evidence="2 3">
    <name type="scientific">Phytophthora megakarya</name>
    <dbReference type="NCBI Taxonomy" id="4795"/>
    <lineage>
        <taxon>Eukaryota</taxon>
        <taxon>Sar</taxon>
        <taxon>Stramenopiles</taxon>
        <taxon>Oomycota</taxon>
        <taxon>Peronosporomycetes</taxon>
        <taxon>Peronosporales</taxon>
        <taxon>Peronosporaceae</taxon>
        <taxon>Phytophthora</taxon>
    </lineage>
</organism>
<name>A0A225UZK6_9STRA</name>
<comment type="caution">
    <text evidence="2">The sequence shown here is derived from an EMBL/GenBank/DDBJ whole genome shotgun (WGS) entry which is preliminary data.</text>
</comment>
<dbReference type="AlphaFoldDB" id="A0A225UZK6"/>
<evidence type="ECO:0000313" key="2">
    <source>
        <dbReference type="EMBL" id="OWY98471.1"/>
    </source>
</evidence>
<reference evidence="3" key="1">
    <citation type="submission" date="2017-03" db="EMBL/GenBank/DDBJ databases">
        <title>Phytopthora megakarya and P. palmivora, two closely related causual agents of cacao black pod achieved similar genome size and gene model numbers by different mechanisms.</title>
        <authorList>
            <person name="Ali S."/>
            <person name="Shao J."/>
            <person name="Larry D.J."/>
            <person name="Kronmiller B."/>
            <person name="Shen D."/>
            <person name="Strem M.D."/>
            <person name="Melnick R.L."/>
            <person name="Guiltinan M.J."/>
            <person name="Tyler B.M."/>
            <person name="Meinhardt L.W."/>
            <person name="Bailey B.A."/>
        </authorList>
    </citation>
    <scope>NUCLEOTIDE SEQUENCE [LARGE SCALE GENOMIC DNA]</scope>
    <source>
        <strain evidence="3">zdho120</strain>
    </source>
</reference>
<gene>
    <name evidence="2" type="ORF">PHMEG_00030758</name>
</gene>
<dbReference type="EMBL" id="NBNE01009373">
    <property type="protein sequence ID" value="OWY98471.1"/>
    <property type="molecule type" value="Genomic_DNA"/>
</dbReference>
<evidence type="ECO:0000256" key="1">
    <source>
        <dbReference type="SAM" id="MobiDB-lite"/>
    </source>
</evidence>
<evidence type="ECO:0000313" key="3">
    <source>
        <dbReference type="Proteomes" id="UP000198211"/>
    </source>
</evidence>
<dbReference type="Proteomes" id="UP000198211">
    <property type="component" value="Unassembled WGS sequence"/>
</dbReference>